<proteinExistence type="predicted"/>
<dbReference type="Pfam" id="PF03928">
    <property type="entry name" value="HbpS-like"/>
    <property type="match status" value="1"/>
</dbReference>
<keyword evidence="1" id="KW-0732">Signal</keyword>
<gene>
    <name evidence="2" type="ORF">EDP2_1755</name>
</gene>
<dbReference type="InterPro" id="IPR052517">
    <property type="entry name" value="GlcG_carb_metab_protein"/>
</dbReference>
<evidence type="ECO:0008006" key="4">
    <source>
        <dbReference type="Google" id="ProtNLM"/>
    </source>
</evidence>
<dbReference type="Proteomes" id="UP000017834">
    <property type="component" value="Unassembled WGS sequence"/>
</dbReference>
<dbReference type="PANTHER" id="PTHR34309:SF10">
    <property type="entry name" value="SLR1406 PROTEIN"/>
    <property type="match status" value="1"/>
</dbReference>
<sequence length="180" mass="18888">MKRLMLALLLAAGPATTLAATPATVYDMTQALATQLATEALSVCHDMHRQGVVAVVDRGGNLVTLMRDDNIGPHNTQAAWRKAFTALSTKTPTRQFAKQAQASPETANLNTVNELLLLGGGVPVKYRGQWIGAIGMAGTGGAESDERCGLEAINKLPDLSAAMATNKTVSDEGTGKIQSR</sequence>
<dbReference type="Gene3D" id="3.30.450.150">
    <property type="entry name" value="Haem-degrading domain"/>
    <property type="match status" value="1"/>
</dbReference>
<evidence type="ECO:0000256" key="1">
    <source>
        <dbReference type="SAM" id="SignalP"/>
    </source>
</evidence>
<keyword evidence="3" id="KW-1185">Reference proteome</keyword>
<feature type="chain" id="PRO_5045555034" description="Heme-binding protein" evidence="1">
    <location>
        <begin position="20"/>
        <end position="180"/>
    </location>
</feature>
<dbReference type="InterPro" id="IPR038084">
    <property type="entry name" value="PduO/GlcC-like_sf"/>
</dbReference>
<dbReference type="SUPFAM" id="SSF143744">
    <property type="entry name" value="GlcG-like"/>
    <property type="match status" value="1"/>
</dbReference>
<name>A0ABP2ZPF9_ENTCL</name>
<comment type="caution">
    <text evidence="2">The sequence shown here is derived from an EMBL/GenBank/DDBJ whole genome shotgun (WGS) entry which is preliminary data.</text>
</comment>
<feature type="signal peptide" evidence="1">
    <location>
        <begin position="1"/>
        <end position="19"/>
    </location>
</feature>
<accession>A0ABP2ZPF9</accession>
<reference evidence="2 3" key="1">
    <citation type="journal article" date="2014" name="Genome Announc.">
        <title>Draft Genome Sequence of Enterobacter cloacae Strain S611.</title>
        <authorList>
            <person name="Wang D."/>
            <person name="Han C.S."/>
            <person name="Dichosa A.E."/>
            <person name="Gleasner C.D."/>
            <person name="Johnson S.L."/>
            <person name="Daligault H.E."/>
            <person name="Davenport K.W."/>
            <person name="Li P.E."/>
            <person name="Pierson E.A."/>
            <person name="Pierson L.S.III."/>
        </authorList>
    </citation>
    <scope>NUCLEOTIDE SEQUENCE [LARGE SCALE GENOMIC DNA]</scope>
    <source>
        <strain evidence="2 3">S611</strain>
    </source>
</reference>
<evidence type="ECO:0000313" key="3">
    <source>
        <dbReference type="Proteomes" id="UP000017834"/>
    </source>
</evidence>
<organism evidence="2 3">
    <name type="scientific">Enterobacter cloacae S611</name>
    <dbReference type="NCBI Taxonomy" id="1399146"/>
    <lineage>
        <taxon>Bacteria</taxon>
        <taxon>Pseudomonadati</taxon>
        <taxon>Pseudomonadota</taxon>
        <taxon>Gammaproteobacteria</taxon>
        <taxon>Enterobacterales</taxon>
        <taxon>Enterobacteriaceae</taxon>
        <taxon>Enterobacter</taxon>
        <taxon>Enterobacter cloacae complex</taxon>
    </lineage>
</organism>
<dbReference type="EMBL" id="AXOM01000043">
    <property type="protein sequence ID" value="ESS58504.1"/>
    <property type="molecule type" value="Genomic_DNA"/>
</dbReference>
<protein>
    <recommendedName>
        <fullName evidence="4">Heme-binding protein</fullName>
    </recommendedName>
</protein>
<dbReference type="InterPro" id="IPR005624">
    <property type="entry name" value="PduO/GlcC-like"/>
</dbReference>
<evidence type="ECO:0000313" key="2">
    <source>
        <dbReference type="EMBL" id="ESS58504.1"/>
    </source>
</evidence>
<dbReference type="PANTHER" id="PTHR34309">
    <property type="entry name" value="SLR1406 PROTEIN"/>
    <property type="match status" value="1"/>
</dbReference>